<comment type="subcellular location">
    <subcellularLocation>
        <location evidence="1">Secreted</location>
    </subcellularLocation>
</comment>
<keyword evidence="6" id="KW-0812">Transmembrane</keyword>
<gene>
    <name evidence="7" type="ORF">MEDL_46306</name>
</gene>
<evidence type="ECO:0000313" key="7">
    <source>
        <dbReference type="EMBL" id="CAG2233599.1"/>
    </source>
</evidence>
<evidence type="ECO:0000313" key="8">
    <source>
        <dbReference type="Proteomes" id="UP000683360"/>
    </source>
</evidence>
<keyword evidence="6" id="KW-1133">Transmembrane helix</keyword>
<proteinExistence type="predicted"/>
<evidence type="ECO:0000256" key="5">
    <source>
        <dbReference type="ARBA" id="ARBA00023157"/>
    </source>
</evidence>
<sequence>MLHQTDKTYEKPYVYKRICGLKSCDLSRYGDCSSYCGDGFQKFRLTCSWTSLEFTLPCTRYTGCTGGWGSWERFGECSTTCDEGKQLIYRKCESPFPGHNSPYCDGESVKYEYCYQGGCPGSWSCWEDHGQCSTSCGNGTQIRHRRCDNPAPTNNGVECSGKNGTQVHCNIKECPVYKWGHLKDLNLTKDDLKEIMKEELDDLKSNLILDSKNISATIRKRISARDDRPSAAYVGYVGVVLLLIPLVILISLDAPKYLTPVANIYRKVCKRKSVKIANAE</sequence>
<evidence type="ECO:0000256" key="1">
    <source>
        <dbReference type="ARBA" id="ARBA00004613"/>
    </source>
</evidence>
<keyword evidence="3" id="KW-0732">Signal</keyword>
<dbReference type="SMART" id="SM00209">
    <property type="entry name" value="TSP1"/>
    <property type="match status" value="2"/>
</dbReference>
<accession>A0A8S3TJ06</accession>
<dbReference type="InterPro" id="IPR036383">
    <property type="entry name" value="TSP1_rpt_sf"/>
</dbReference>
<dbReference type="Proteomes" id="UP000683360">
    <property type="component" value="Unassembled WGS sequence"/>
</dbReference>
<dbReference type="PANTHER" id="PTHR22906">
    <property type="entry name" value="PROPERDIN"/>
    <property type="match status" value="1"/>
</dbReference>
<dbReference type="Gene3D" id="2.20.100.10">
    <property type="entry name" value="Thrombospondin type-1 (TSP1) repeat"/>
    <property type="match status" value="2"/>
</dbReference>
<organism evidence="7 8">
    <name type="scientific">Mytilus edulis</name>
    <name type="common">Blue mussel</name>
    <dbReference type="NCBI Taxonomy" id="6550"/>
    <lineage>
        <taxon>Eukaryota</taxon>
        <taxon>Metazoa</taxon>
        <taxon>Spiralia</taxon>
        <taxon>Lophotrochozoa</taxon>
        <taxon>Mollusca</taxon>
        <taxon>Bivalvia</taxon>
        <taxon>Autobranchia</taxon>
        <taxon>Pteriomorphia</taxon>
        <taxon>Mytilida</taxon>
        <taxon>Mytiloidea</taxon>
        <taxon>Mytilidae</taxon>
        <taxon>Mytilinae</taxon>
        <taxon>Mytilus</taxon>
    </lineage>
</organism>
<reference evidence="7" key="1">
    <citation type="submission" date="2021-03" db="EMBL/GenBank/DDBJ databases">
        <authorList>
            <person name="Bekaert M."/>
        </authorList>
    </citation>
    <scope>NUCLEOTIDE SEQUENCE</scope>
</reference>
<dbReference type="InterPro" id="IPR000884">
    <property type="entry name" value="TSP1_rpt"/>
</dbReference>
<dbReference type="PROSITE" id="PS50092">
    <property type="entry name" value="TSP1"/>
    <property type="match status" value="2"/>
</dbReference>
<dbReference type="Pfam" id="PF00090">
    <property type="entry name" value="TSP_1"/>
    <property type="match status" value="2"/>
</dbReference>
<keyword evidence="4" id="KW-0677">Repeat</keyword>
<dbReference type="InterPro" id="IPR052065">
    <property type="entry name" value="Compl_asym_regulator"/>
</dbReference>
<keyword evidence="2" id="KW-0964">Secreted</keyword>
<evidence type="ECO:0000256" key="4">
    <source>
        <dbReference type="ARBA" id="ARBA00022737"/>
    </source>
</evidence>
<evidence type="ECO:0000256" key="6">
    <source>
        <dbReference type="SAM" id="Phobius"/>
    </source>
</evidence>
<protein>
    <submittedName>
        <fullName evidence="7">HMCN</fullName>
    </submittedName>
</protein>
<dbReference type="EMBL" id="CAJPWZ010002213">
    <property type="protein sequence ID" value="CAG2233599.1"/>
    <property type="molecule type" value="Genomic_DNA"/>
</dbReference>
<evidence type="ECO:0000256" key="2">
    <source>
        <dbReference type="ARBA" id="ARBA00022525"/>
    </source>
</evidence>
<dbReference type="AlphaFoldDB" id="A0A8S3TJ06"/>
<feature type="transmembrane region" description="Helical" evidence="6">
    <location>
        <begin position="230"/>
        <end position="252"/>
    </location>
</feature>
<keyword evidence="5" id="KW-1015">Disulfide bond</keyword>
<evidence type="ECO:0000256" key="3">
    <source>
        <dbReference type="ARBA" id="ARBA00022729"/>
    </source>
</evidence>
<dbReference type="SUPFAM" id="SSF82895">
    <property type="entry name" value="TSP-1 type 1 repeat"/>
    <property type="match status" value="2"/>
</dbReference>
<dbReference type="PANTHER" id="PTHR22906:SF43">
    <property type="entry name" value="PROPERDIN"/>
    <property type="match status" value="1"/>
</dbReference>
<comment type="caution">
    <text evidence="7">The sequence shown here is derived from an EMBL/GenBank/DDBJ whole genome shotgun (WGS) entry which is preliminary data.</text>
</comment>
<dbReference type="FunFam" id="2.20.100.10:FF:000001">
    <property type="entry name" value="semaphorin-5A isoform X1"/>
    <property type="match status" value="1"/>
</dbReference>
<dbReference type="OrthoDB" id="6157674at2759"/>
<keyword evidence="8" id="KW-1185">Reference proteome</keyword>
<keyword evidence="6" id="KW-0472">Membrane</keyword>
<name>A0A8S3TJ06_MYTED</name>